<name>A0A409W9C1_PSICY</name>
<sequence>MLSLPLLSLSQLLSSYLLVPVTVVRVLVAVAALQLLCLSSSQLLCLLSLYPSPSPSSLLQLLSLFSFSSPLYMSSVSSLYPLLLSTS</sequence>
<dbReference type="EMBL" id="NHYD01003644">
    <property type="protein sequence ID" value="PPQ75116.1"/>
    <property type="molecule type" value="Genomic_DNA"/>
</dbReference>
<keyword evidence="2" id="KW-1185">Reference proteome</keyword>
<dbReference type="AlphaFoldDB" id="A0A409W9C1"/>
<accession>A0A409W9C1</accession>
<dbReference type="InParanoid" id="A0A409W9C1"/>
<organism evidence="1 2">
    <name type="scientific">Psilocybe cyanescens</name>
    <dbReference type="NCBI Taxonomy" id="93625"/>
    <lineage>
        <taxon>Eukaryota</taxon>
        <taxon>Fungi</taxon>
        <taxon>Dikarya</taxon>
        <taxon>Basidiomycota</taxon>
        <taxon>Agaricomycotina</taxon>
        <taxon>Agaricomycetes</taxon>
        <taxon>Agaricomycetidae</taxon>
        <taxon>Agaricales</taxon>
        <taxon>Agaricineae</taxon>
        <taxon>Strophariaceae</taxon>
        <taxon>Psilocybe</taxon>
    </lineage>
</organism>
<comment type="caution">
    <text evidence="1">The sequence shown here is derived from an EMBL/GenBank/DDBJ whole genome shotgun (WGS) entry which is preliminary data.</text>
</comment>
<evidence type="ECO:0000313" key="1">
    <source>
        <dbReference type="EMBL" id="PPQ75116.1"/>
    </source>
</evidence>
<reference evidence="1 2" key="1">
    <citation type="journal article" date="2018" name="Evol. Lett.">
        <title>Horizontal gene cluster transfer increased hallucinogenic mushroom diversity.</title>
        <authorList>
            <person name="Reynolds H.T."/>
            <person name="Vijayakumar V."/>
            <person name="Gluck-Thaler E."/>
            <person name="Korotkin H.B."/>
            <person name="Matheny P.B."/>
            <person name="Slot J.C."/>
        </authorList>
    </citation>
    <scope>NUCLEOTIDE SEQUENCE [LARGE SCALE GENOMIC DNA]</scope>
    <source>
        <strain evidence="1 2">2631</strain>
    </source>
</reference>
<dbReference type="Proteomes" id="UP000283269">
    <property type="component" value="Unassembled WGS sequence"/>
</dbReference>
<protein>
    <submittedName>
        <fullName evidence="1">Uncharacterized protein</fullName>
    </submittedName>
</protein>
<proteinExistence type="predicted"/>
<evidence type="ECO:0000313" key="2">
    <source>
        <dbReference type="Proteomes" id="UP000283269"/>
    </source>
</evidence>
<gene>
    <name evidence="1" type="ORF">CVT25_008763</name>
</gene>